<dbReference type="OrthoDB" id="273340at2759"/>
<comment type="caution">
    <text evidence="4">The sequence shown here is derived from an EMBL/GenBank/DDBJ whole genome shotgun (WGS) entry which is preliminary data.</text>
</comment>
<reference evidence="4 5" key="1">
    <citation type="submission" date="2020-10" db="EMBL/GenBank/DDBJ databases">
        <title>Plant Genome Project.</title>
        <authorList>
            <person name="Zhang R.-G."/>
        </authorList>
    </citation>
    <scope>NUCLEOTIDE SEQUENCE [LARGE SCALE GENOMIC DNA]</scope>
    <source>
        <strain evidence="4">FAFU-HL-1</strain>
        <tissue evidence="4">Leaf</tissue>
    </source>
</reference>
<dbReference type="InterPro" id="IPR056550">
    <property type="entry name" value="NOL10_2nd"/>
</dbReference>
<feature type="coiled-coil region" evidence="1">
    <location>
        <begin position="155"/>
        <end position="182"/>
    </location>
</feature>
<sequence>MISRIGDGMTSIEPTAGTINDICVFSNSGLMFLALDCCQIPSYFIPSLGPAPKWLPSIENLTEEMEEDAQTTIYDNFKFFTKEDLEKLNLTSLIGTNLLRASIHGFFIDYKLYKKAKQYMEPFEYETYREQQTQKKLEEQFVSRITVPKKLPKVNRKLAASVIEKEAEIEQIEADKNETKKASKKKKGLGPEIFEDERFKALFEDKQSMALHPMASMKQPSLVAEHFELLTEDEDQGLCDSDNSAASQSSGDEHSNQNRKFKKKPSCVWLHAHACIIYEVKDERHAEAFWNRESLADEDSLPLGERAAALGDNLQTSARNNLKFGPGGSREISFNTRSSAIYKDDGDDKDMQREKRRGIQSLGLKSGSGFRL</sequence>
<feature type="compositionally biased region" description="Polar residues" evidence="2">
    <location>
        <begin position="241"/>
        <end position="250"/>
    </location>
</feature>
<protein>
    <recommendedName>
        <fullName evidence="3">Nucleolar protein 10-like second domain-containing protein</fullName>
    </recommendedName>
</protein>
<name>A0A835MFW9_9ROSI</name>
<evidence type="ECO:0000256" key="2">
    <source>
        <dbReference type="SAM" id="MobiDB-lite"/>
    </source>
</evidence>
<evidence type="ECO:0000313" key="5">
    <source>
        <dbReference type="Proteomes" id="UP000657918"/>
    </source>
</evidence>
<feature type="compositionally biased region" description="Basic and acidic residues" evidence="2">
    <location>
        <begin position="342"/>
        <end position="353"/>
    </location>
</feature>
<organism evidence="4 5">
    <name type="scientific">Salix dunnii</name>
    <dbReference type="NCBI Taxonomy" id="1413687"/>
    <lineage>
        <taxon>Eukaryota</taxon>
        <taxon>Viridiplantae</taxon>
        <taxon>Streptophyta</taxon>
        <taxon>Embryophyta</taxon>
        <taxon>Tracheophyta</taxon>
        <taxon>Spermatophyta</taxon>
        <taxon>Magnoliopsida</taxon>
        <taxon>eudicotyledons</taxon>
        <taxon>Gunneridae</taxon>
        <taxon>Pentapetalae</taxon>
        <taxon>rosids</taxon>
        <taxon>fabids</taxon>
        <taxon>Malpighiales</taxon>
        <taxon>Salicaceae</taxon>
        <taxon>Saliceae</taxon>
        <taxon>Salix</taxon>
    </lineage>
</organism>
<evidence type="ECO:0000313" key="4">
    <source>
        <dbReference type="EMBL" id="KAF9664595.1"/>
    </source>
</evidence>
<dbReference type="GO" id="GO:0000462">
    <property type="term" value="P:maturation of SSU-rRNA from tricistronic rRNA transcript (SSU-rRNA, 5.8S rRNA, LSU-rRNA)"/>
    <property type="evidence" value="ECO:0007669"/>
    <property type="project" value="TreeGrafter"/>
</dbReference>
<dbReference type="AlphaFoldDB" id="A0A835MFW9"/>
<dbReference type="EMBL" id="JADGMS010000016">
    <property type="protein sequence ID" value="KAF9664595.1"/>
    <property type="molecule type" value="Genomic_DNA"/>
</dbReference>
<feature type="domain" description="Nucleolar protein 10-like second" evidence="3">
    <location>
        <begin position="73"/>
        <end position="120"/>
    </location>
</feature>
<dbReference type="GO" id="GO:0032040">
    <property type="term" value="C:small-subunit processome"/>
    <property type="evidence" value="ECO:0007669"/>
    <property type="project" value="TreeGrafter"/>
</dbReference>
<dbReference type="Pfam" id="PF23097">
    <property type="entry name" value="NOL10_2nd"/>
    <property type="match status" value="1"/>
</dbReference>
<dbReference type="GO" id="GO:0030686">
    <property type="term" value="C:90S preribosome"/>
    <property type="evidence" value="ECO:0007669"/>
    <property type="project" value="TreeGrafter"/>
</dbReference>
<dbReference type="InterPro" id="IPR040382">
    <property type="entry name" value="NOL10/Enp2"/>
</dbReference>
<dbReference type="Proteomes" id="UP000657918">
    <property type="component" value="Chromosome 16"/>
</dbReference>
<proteinExistence type="predicted"/>
<keyword evidence="1" id="KW-0175">Coiled coil</keyword>
<gene>
    <name evidence="4" type="ORF">SADUNF_Sadunf16G0034800</name>
</gene>
<feature type="region of interest" description="Disordered" evidence="2">
    <location>
        <begin position="320"/>
        <end position="372"/>
    </location>
</feature>
<dbReference type="PANTHER" id="PTHR14927:SF0">
    <property type="entry name" value="NUCLEOLAR PROTEIN 10"/>
    <property type="match status" value="1"/>
</dbReference>
<keyword evidence="5" id="KW-1185">Reference proteome</keyword>
<accession>A0A835MFW9</accession>
<evidence type="ECO:0000256" key="1">
    <source>
        <dbReference type="SAM" id="Coils"/>
    </source>
</evidence>
<dbReference type="PANTHER" id="PTHR14927">
    <property type="entry name" value="NUCLEOLAR PROTEIN 10"/>
    <property type="match status" value="1"/>
</dbReference>
<feature type="region of interest" description="Disordered" evidence="2">
    <location>
        <begin position="236"/>
        <end position="262"/>
    </location>
</feature>
<evidence type="ECO:0000259" key="3">
    <source>
        <dbReference type="Pfam" id="PF23097"/>
    </source>
</evidence>